<name>A0AAV6G5A0_9TELE</name>
<dbReference type="AlphaFoldDB" id="A0AAV6G5A0"/>
<proteinExistence type="predicted"/>
<evidence type="ECO:0000313" key="2">
    <source>
        <dbReference type="Proteomes" id="UP000823561"/>
    </source>
</evidence>
<keyword evidence="2" id="KW-1185">Reference proteome</keyword>
<protein>
    <submittedName>
        <fullName evidence="1">Uncharacterized protein</fullName>
    </submittedName>
</protein>
<gene>
    <name evidence="1" type="ORF">AALO_G00200450</name>
</gene>
<comment type="caution">
    <text evidence="1">The sequence shown here is derived from an EMBL/GenBank/DDBJ whole genome shotgun (WGS) entry which is preliminary data.</text>
</comment>
<evidence type="ECO:0000313" key="1">
    <source>
        <dbReference type="EMBL" id="KAG5269297.1"/>
    </source>
</evidence>
<organism evidence="1 2">
    <name type="scientific">Alosa alosa</name>
    <name type="common">allis shad</name>
    <dbReference type="NCBI Taxonomy" id="278164"/>
    <lineage>
        <taxon>Eukaryota</taxon>
        <taxon>Metazoa</taxon>
        <taxon>Chordata</taxon>
        <taxon>Craniata</taxon>
        <taxon>Vertebrata</taxon>
        <taxon>Euteleostomi</taxon>
        <taxon>Actinopterygii</taxon>
        <taxon>Neopterygii</taxon>
        <taxon>Teleostei</taxon>
        <taxon>Clupei</taxon>
        <taxon>Clupeiformes</taxon>
        <taxon>Clupeoidei</taxon>
        <taxon>Clupeidae</taxon>
        <taxon>Alosa</taxon>
    </lineage>
</organism>
<dbReference type="EMBL" id="JADWDJ010000015">
    <property type="protein sequence ID" value="KAG5269297.1"/>
    <property type="molecule type" value="Genomic_DNA"/>
</dbReference>
<accession>A0AAV6G5A0</accession>
<sequence>MEQRANKHLESYHRTLNNAVQVRHPSLWMCLHHLKDQQQLAEEKLEMAARGHGQAVVIVQSDIFWMGCLLMEKEPSSLSS</sequence>
<reference evidence="1" key="1">
    <citation type="submission" date="2020-10" db="EMBL/GenBank/DDBJ databases">
        <title>Chromosome-scale genome assembly of the Allis shad, Alosa alosa.</title>
        <authorList>
            <person name="Margot Z."/>
            <person name="Christophe K."/>
            <person name="Cabau C."/>
            <person name="Louis A."/>
            <person name="Berthelot C."/>
            <person name="Parey E."/>
            <person name="Roest Crollius H."/>
            <person name="Montfort J."/>
            <person name="Robinson-Rechavi M."/>
            <person name="Bucao C."/>
            <person name="Bouchez O."/>
            <person name="Gislard M."/>
            <person name="Lluch J."/>
            <person name="Milhes M."/>
            <person name="Lampietro C."/>
            <person name="Lopez Roques C."/>
            <person name="Donnadieu C."/>
            <person name="Braasch I."/>
            <person name="Desvignes T."/>
            <person name="Postlethwait J."/>
            <person name="Bobe J."/>
            <person name="Guiguen Y."/>
        </authorList>
    </citation>
    <scope>NUCLEOTIDE SEQUENCE</scope>
    <source>
        <strain evidence="1">M-15738</strain>
        <tissue evidence="1">Blood</tissue>
    </source>
</reference>
<dbReference type="Proteomes" id="UP000823561">
    <property type="component" value="Chromosome 15"/>
</dbReference>